<proteinExistence type="predicted"/>
<dbReference type="EC" id="6.4.1.1" evidence="2"/>
<reference evidence="2" key="1">
    <citation type="journal article" date="2020" name="mSystems">
        <title>Genome- and Community-Level Interaction Insights into Carbon Utilization and Element Cycling Functions of Hydrothermarchaeota in Hydrothermal Sediment.</title>
        <authorList>
            <person name="Zhou Z."/>
            <person name="Liu Y."/>
            <person name="Xu W."/>
            <person name="Pan J."/>
            <person name="Luo Z.H."/>
            <person name="Li M."/>
        </authorList>
    </citation>
    <scope>NUCLEOTIDE SEQUENCE [LARGE SCALE GENOMIC DNA]</scope>
    <source>
        <strain evidence="2">SpSt-885</strain>
    </source>
</reference>
<dbReference type="InterPro" id="IPR055268">
    <property type="entry name" value="PCB-like"/>
</dbReference>
<dbReference type="Pfam" id="PF02436">
    <property type="entry name" value="PYC_OADA"/>
    <property type="match status" value="1"/>
</dbReference>
<comment type="caution">
    <text evidence="2">The sequence shown here is derived from an EMBL/GenBank/DDBJ whole genome shotgun (WGS) entry which is preliminary data.</text>
</comment>
<name>A0A7J3SN43_9CREN</name>
<evidence type="ECO:0000259" key="1">
    <source>
        <dbReference type="PROSITE" id="PS50991"/>
    </source>
</evidence>
<dbReference type="EMBL" id="DTLS01000153">
    <property type="protein sequence ID" value="HGZ60598.1"/>
    <property type="molecule type" value="Genomic_DNA"/>
</dbReference>
<keyword evidence="2" id="KW-0670">Pyruvate</keyword>
<dbReference type="InterPro" id="IPR000891">
    <property type="entry name" value="PYR_CT"/>
</dbReference>
<dbReference type="PANTHER" id="PTHR43778">
    <property type="entry name" value="PYRUVATE CARBOXYLASE"/>
    <property type="match status" value="1"/>
</dbReference>
<gene>
    <name evidence="2" type="ORF">ENW83_05295</name>
</gene>
<dbReference type="Gene3D" id="3.20.20.70">
    <property type="entry name" value="Aldolase class I"/>
    <property type="match status" value="1"/>
</dbReference>
<evidence type="ECO:0000313" key="2">
    <source>
        <dbReference type="EMBL" id="HGZ60598.1"/>
    </source>
</evidence>
<dbReference type="SUPFAM" id="SSF51569">
    <property type="entry name" value="Aldolase"/>
    <property type="match status" value="1"/>
</dbReference>
<dbReference type="GO" id="GO:0004736">
    <property type="term" value="F:pyruvate carboxylase activity"/>
    <property type="evidence" value="ECO:0007669"/>
    <property type="project" value="UniProtKB-EC"/>
</dbReference>
<dbReference type="InterPro" id="IPR013785">
    <property type="entry name" value="Aldolase_TIM"/>
</dbReference>
<feature type="domain" description="Pyruvate carboxyltransferase" evidence="1">
    <location>
        <begin position="2"/>
        <end position="261"/>
    </location>
</feature>
<keyword evidence="2" id="KW-0436">Ligase</keyword>
<protein>
    <submittedName>
        <fullName evidence="2">Pyruvate carboxylase subunit B</fullName>
        <ecNumber evidence="2">6.4.1.1</ecNumber>
    </submittedName>
</protein>
<dbReference type="PROSITE" id="PS50991">
    <property type="entry name" value="PYR_CT"/>
    <property type="match status" value="1"/>
</dbReference>
<dbReference type="GO" id="GO:0005737">
    <property type="term" value="C:cytoplasm"/>
    <property type="evidence" value="ECO:0007669"/>
    <property type="project" value="TreeGrafter"/>
</dbReference>
<dbReference type="CDD" id="cd07937">
    <property type="entry name" value="DRE_TIM_PC_TC_5S"/>
    <property type="match status" value="1"/>
</dbReference>
<accession>A0A7J3SN43</accession>
<organism evidence="2">
    <name type="scientific">Fervidicoccus fontis</name>
    <dbReference type="NCBI Taxonomy" id="683846"/>
    <lineage>
        <taxon>Archaea</taxon>
        <taxon>Thermoproteota</taxon>
        <taxon>Thermoprotei</taxon>
        <taxon>Fervidicoccales</taxon>
        <taxon>Fervidicoccaceae</taxon>
        <taxon>Fervidicoccus</taxon>
    </lineage>
</organism>
<dbReference type="AlphaFoldDB" id="A0A7J3SN43"/>
<dbReference type="NCBIfam" id="NF006761">
    <property type="entry name" value="PRK09282.1"/>
    <property type="match status" value="1"/>
</dbReference>
<dbReference type="Pfam" id="PF00682">
    <property type="entry name" value="HMGL-like"/>
    <property type="match status" value="1"/>
</dbReference>
<dbReference type="InterPro" id="IPR003379">
    <property type="entry name" value="Carboxylase_cons_dom"/>
</dbReference>
<dbReference type="PANTHER" id="PTHR43778:SF2">
    <property type="entry name" value="PYRUVATE CARBOXYLASE, MITOCHONDRIAL"/>
    <property type="match status" value="1"/>
</dbReference>
<sequence>MVKIIDTTLRDAHQSLMATRLRREDAAKLAEKLDKAGFYSLEVWGGATFDVDLRYLKEDPWIRLKVIDEIVTKSKKQMLLRGVSLVGYEPYPEDVIKEFIHRAHKNGIDIFRIFDALNDLDNIILPVKEARKTGGIVQGAMTYSISPVHTVDYYTKLAEKIASLEVDELVIKDMAGLLDPITAQELVTRIKKEVRIPLGVHTHDSNGLSTATYYASVKSGADMIDTSVFPLAYGTAQPAIQSTYYALPREARGEINLSVINEVSMMIKELLTTKYNKEFDPRLQVPDPHALVHQIPGGMMSNLIYQLKEMNQLDLLDEVLEEVPKVRKDLGWPPLVTPISQMVGAQAVLNIIAGERYSMMVKELKAYIKGKYGKPPAEIDPSLRAKVEGEELPEIEKLGMKECEEKLKSILSEHTQEDVLTYCLFPHEAEEFFRSKLKLGSIY</sequence>
<dbReference type="SUPFAM" id="SSF89000">
    <property type="entry name" value="post-HMGL domain-like"/>
    <property type="match status" value="1"/>
</dbReference>
<dbReference type="GO" id="GO:0006094">
    <property type="term" value="P:gluconeogenesis"/>
    <property type="evidence" value="ECO:0007669"/>
    <property type="project" value="TreeGrafter"/>
</dbReference>